<evidence type="ECO:0000259" key="8">
    <source>
        <dbReference type="PROSITE" id="PS51202"/>
    </source>
</evidence>
<dbReference type="OrthoDB" id="9775180at2"/>
<dbReference type="AlphaFoldDB" id="A0A2W1JGV5"/>
<evidence type="ECO:0000256" key="3">
    <source>
        <dbReference type="ARBA" id="ARBA00022538"/>
    </source>
</evidence>
<keyword evidence="4" id="KW-0630">Potassium</keyword>
<dbReference type="GO" id="GO:0015079">
    <property type="term" value="F:potassium ion transmembrane transporter activity"/>
    <property type="evidence" value="ECO:0007669"/>
    <property type="project" value="InterPro"/>
</dbReference>
<evidence type="ECO:0000259" key="7">
    <source>
        <dbReference type="PROSITE" id="PS51201"/>
    </source>
</evidence>
<dbReference type="PRINTS" id="PR00335">
    <property type="entry name" value="KUPTAKETRKA"/>
</dbReference>
<evidence type="ECO:0000313" key="9">
    <source>
        <dbReference type="EMBL" id="PZD72823.1"/>
    </source>
</evidence>
<dbReference type="EMBL" id="PQWO01000008">
    <property type="protein sequence ID" value="PZD72823.1"/>
    <property type="molecule type" value="Genomic_DNA"/>
</dbReference>
<dbReference type="PROSITE" id="PS51202">
    <property type="entry name" value="RCK_C"/>
    <property type="match status" value="1"/>
</dbReference>
<dbReference type="InterPro" id="IPR006037">
    <property type="entry name" value="RCK_C"/>
</dbReference>
<keyword evidence="5" id="KW-0520">NAD</keyword>
<dbReference type="PANTHER" id="PTHR43833:SF5">
    <property type="entry name" value="TRK SYSTEM POTASSIUM UPTAKE PROTEIN TRKA"/>
    <property type="match status" value="1"/>
</dbReference>
<reference evidence="9 10" key="1">
    <citation type="journal article" date="2018" name="Sci. Rep.">
        <title>A novel species of the marine cyanobacterium Acaryochloris with a unique pigment content and lifestyle.</title>
        <authorList>
            <person name="Partensky F."/>
            <person name="Six C."/>
            <person name="Ratin M."/>
            <person name="Garczarek L."/>
            <person name="Vaulot D."/>
            <person name="Probert I."/>
            <person name="Calteau A."/>
            <person name="Gourvil P."/>
            <person name="Marie D."/>
            <person name="Grebert T."/>
            <person name="Bouchier C."/>
            <person name="Le Panse S."/>
            <person name="Gachenot M."/>
            <person name="Rodriguez F."/>
            <person name="Garrido J.L."/>
        </authorList>
    </citation>
    <scope>NUCLEOTIDE SEQUENCE [LARGE SCALE GENOMIC DNA]</scope>
    <source>
        <strain evidence="9 10">RCC1774</strain>
    </source>
</reference>
<evidence type="ECO:0000256" key="6">
    <source>
        <dbReference type="ARBA" id="ARBA00023065"/>
    </source>
</evidence>
<dbReference type="Pfam" id="PF02080">
    <property type="entry name" value="TrkA_C"/>
    <property type="match status" value="1"/>
</dbReference>
<proteinExistence type="predicted"/>
<dbReference type="SUPFAM" id="SSF51735">
    <property type="entry name" value="NAD(P)-binding Rossmann-fold domains"/>
    <property type="match status" value="1"/>
</dbReference>
<keyword evidence="10" id="KW-1185">Reference proteome</keyword>
<gene>
    <name evidence="9" type="primary">trkA_1</name>
    <name evidence="9" type="ORF">C1752_03248</name>
</gene>
<organism evidence="9 10">
    <name type="scientific">Acaryochloris thomasi RCC1774</name>
    <dbReference type="NCBI Taxonomy" id="1764569"/>
    <lineage>
        <taxon>Bacteria</taxon>
        <taxon>Bacillati</taxon>
        <taxon>Cyanobacteriota</taxon>
        <taxon>Cyanophyceae</taxon>
        <taxon>Acaryochloridales</taxon>
        <taxon>Acaryochloridaceae</taxon>
        <taxon>Acaryochloris</taxon>
        <taxon>Acaryochloris thomasi</taxon>
    </lineage>
</organism>
<dbReference type="Gene3D" id="3.30.70.1450">
    <property type="entry name" value="Regulator of K+ conductance, C-terminal domain"/>
    <property type="match status" value="1"/>
</dbReference>
<evidence type="ECO:0000256" key="5">
    <source>
        <dbReference type="ARBA" id="ARBA00023027"/>
    </source>
</evidence>
<evidence type="ECO:0000256" key="1">
    <source>
        <dbReference type="ARBA" id="ARBA00017378"/>
    </source>
</evidence>
<dbReference type="RefSeq" id="WP_110986696.1">
    <property type="nucleotide sequence ID" value="NZ_CAWNWM010000008.1"/>
</dbReference>
<keyword evidence="2" id="KW-0813">Transport</keyword>
<dbReference type="PROSITE" id="PS51201">
    <property type="entry name" value="RCK_N"/>
    <property type="match status" value="1"/>
</dbReference>
<keyword evidence="3" id="KW-0633">Potassium transport</keyword>
<dbReference type="Proteomes" id="UP000248857">
    <property type="component" value="Unassembled WGS sequence"/>
</dbReference>
<dbReference type="PANTHER" id="PTHR43833">
    <property type="entry name" value="POTASSIUM CHANNEL PROTEIN 2-RELATED-RELATED"/>
    <property type="match status" value="1"/>
</dbReference>
<evidence type="ECO:0000313" key="10">
    <source>
        <dbReference type="Proteomes" id="UP000248857"/>
    </source>
</evidence>
<dbReference type="SUPFAM" id="SSF116726">
    <property type="entry name" value="TrkA C-terminal domain-like"/>
    <property type="match status" value="1"/>
</dbReference>
<dbReference type="Pfam" id="PF02254">
    <property type="entry name" value="TrkA_N"/>
    <property type="match status" value="1"/>
</dbReference>
<evidence type="ECO:0000256" key="2">
    <source>
        <dbReference type="ARBA" id="ARBA00022448"/>
    </source>
</evidence>
<protein>
    <recommendedName>
        <fullName evidence="1">Trk system potassium uptake protein TrkA</fullName>
    </recommendedName>
</protein>
<feature type="domain" description="RCK C-terminal" evidence="8">
    <location>
        <begin position="137"/>
        <end position="218"/>
    </location>
</feature>
<dbReference type="InterPro" id="IPR036291">
    <property type="entry name" value="NAD(P)-bd_dom_sf"/>
</dbReference>
<dbReference type="Gene3D" id="3.40.50.720">
    <property type="entry name" value="NAD(P)-binding Rossmann-like Domain"/>
    <property type="match status" value="1"/>
</dbReference>
<dbReference type="InterPro" id="IPR006036">
    <property type="entry name" value="K_uptake_TrkA"/>
</dbReference>
<name>A0A2W1JGV5_9CYAN</name>
<dbReference type="GO" id="GO:0005886">
    <property type="term" value="C:plasma membrane"/>
    <property type="evidence" value="ECO:0007669"/>
    <property type="project" value="InterPro"/>
</dbReference>
<dbReference type="InterPro" id="IPR036721">
    <property type="entry name" value="RCK_C_sf"/>
</dbReference>
<evidence type="ECO:0000256" key="4">
    <source>
        <dbReference type="ARBA" id="ARBA00022958"/>
    </source>
</evidence>
<feature type="domain" description="RCK N-terminal" evidence="7">
    <location>
        <begin position="1"/>
        <end position="123"/>
    </location>
</feature>
<keyword evidence="6" id="KW-0406">Ion transport</keyword>
<dbReference type="InterPro" id="IPR050721">
    <property type="entry name" value="Trk_Ktr_HKT_K-transport"/>
</dbReference>
<sequence>MRLILVGSGKLIYFLARQFASKGYHLTIITHDSAEATTLSRQFKATVMVGDGSNPATLKDAEAYRADALLALTAEDQNNLAACQVAQKQYDVSRTLALVNDPDNQAIFQELGISIAFSATEIIASLIEQQLEQEDIKTVMSAAEGEVGVVEIALNEDSPAVGKTIKELEISSQAQITCIIRNQYLVSPERWTRLQVNDRLVLVSRPEHYGPFLRVLTGEGT</sequence>
<accession>A0A2W1JGV5</accession>
<comment type="caution">
    <text evidence="9">The sequence shown here is derived from an EMBL/GenBank/DDBJ whole genome shotgun (WGS) entry which is preliminary data.</text>
</comment>
<dbReference type="InterPro" id="IPR003148">
    <property type="entry name" value="RCK_N"/>
</dbReference>